<protein>
    <submittedName>
        <fullName evidence="2">Uncharacterized protein</fullName>
    </submittedName>
</protein>
<keyword evidence="1" id="KW-1133">Transmembrane helix</keyword>
<feature type="transmembrane region" description="Helical" evidence="1">
    <location>
        <begin position="223"/>
        <end position="249"/>
    </location>
</feature>
<organism evidence="2 3">
    <name type="scientific">Candidatus Roizmanbacteria bacterium RIFCSPLOWO2_01_FULL_37_12</name>
    <dbReference type="NCBI Taxonomy" id="1802056"/>
    <lineage>
        <taxon>Bacteria</taxon>
        <taxon>Candidatus Roizmaniibacteriota</taxon>
    </lineage>
</organism>
<dbReference type="InterPro" id="IPR021280">
    <property type="entry name" value="TMEM260-like"/>
</dbReference>
<feature type="transmembrane region" description="Helical" evidence="1">
    <location>
        <begin position="125"/>
        <end position="144"/>
    </location>
</feature>
<dbReference type="Pfam" id="PF11028">
    <property type="entry name" value="TMEM260-like"/>
    <property type="match status" value="1"/>
</dbReference>
<dbReference type="EMBL" id="MGAG01000026">
    <property type="protein sequence ID" value="OGK40345.1"/>
    <property type="molecule type" value="Genomic_DNA"/>
</dbReference>
<keyword evidence="1" id="KW-0812">Transmembrane</keyword>
<keyword evidence="1" id="KW-0472">Membrane</keyword>
<feature type="transmembrane region" description="Helical" evidence="1">
    <location>
        <begin position="324"/>
        <end position="344"/>
    </location>
</feature>
<reference evidence="2 3" key="1">
    <citation type="journal article" date="2016" name="Nat. Commun.">
        <title>Thousands of microbial genomes shed light on interconnected biogeochemical processes in an aquifer system.</title>
        <authorList>
            <person name="Anantharaman K."/>
            <person name="Brown C.T."/>
            <person name="Hug L.A."/>
            <person name="Sharon I."/>
            <person name="Castelle C.J."/>
            <person name="Probst A.J."/>
            <person name="Thomas B.C."/>
            <person name="Singh A."/>
            <person name="Wilkins M.J."/>
            <person name="Karaoz U."/>
            <person name="Brodie E.L."/>
            <person name="Williams K.H."/>
            <person name="Hubbard S.S."/>
            <person name="Banfield J.F."/>
        </authorList>
    </citation>
    <scope>NUCLEOTIDE SEQUENCE [LARGE SCALE GENOMIC DNA]</scope>
</reference>
<accession>A0A1F7IAF3</accession>
<feature type="transmembrane region" description="Helical" evidence="1">
    <location>
        <begin position="164"/>
        <end position="182"/>
    </location>
</feature>
<name>A0A1F7IAF3_9BACT</name>
<comment type="caution">
    <text evidence="2">The sequence shown here is derived from an EMBL/GenBank/DDBJ whole genome shotgun (WGS) entry which is preliminary data.</text>
</comment>
<evidence type="ECO:0000256" key="1">
    <source>
        <dbReference type="SAM" id="Phobius"/>
    </source>
</evidence>
<feature type="transmembrane region" description="Helical" evidence="1">
    <location>
        <begin position="351"/>
        <end position="369"/>
    </location>
</feature>
<evidence type="ECO:0000313" key="3">
    <source>
        <dbReference type="Proteomes" id="UP000177698"/>
    </source>
</evidence>
<feature type="transmembrane region" description="Helical" evidence="1">
    <location>
        <begin position="256"/>
        <end position="277"/>
    </location>
</feature>
<dbReference type="Proteomes" id="UP000177698">
    <property type="component" value="Unassembled WGS sequence"/>
</dbReference>
<dbReference type="STRING" id="1802056.A2954_03000"/>
<feature type="transmembrane region" description="Helical" evidence="1">
    <location>
        <begin position="375"/>
        <end position="397"/>
    </location>
</feature>
<proteinExistence type="predicted"/>
<gene>
    <name evidence="2" type="ORF">A2954_03000</name>
</gene>
<feature type="transmembrane region" description="Helical" evidence="1">
    <location>
        <begin position="7"/>
        <end position="26"/>
    </location>
</feature>
<dbReference type="AlphaFoldDB" id="A0A1F7IAF3"/>
<feature type="transmembrane region" description="Helical" evidence="1">
    <location>
        <begin position="418"/>
        <end position="442"/>
    </location>
</feature>
<evidence type="ECO:0000313" key="2">
    <source>
        <dbReference type="EMBL" id="OGK40345.1"/>
    </source>
</evidence>
<sequence>MPKIKRTLLIVCWILAVGILIYTRFVGLDWGLPYHMHPDERNMANAIQQFDCKIPIFSRFNRDPNDPKFSSGKFQIKECLNPNFFAYGQFPLYLGYGIVFILKFFDGDLTAPVSFEEAAISLRIISALASIVNILVLLKIVGLISERYSILDIRYDQKDKKIQISKIYYLISLLILIFSPFFIQFSHFGTTESLLMLLYSIIIYLCIKFAQNKISVSRFQILVAFFSGIAVATKVSSLLFLIVPAALVIDKTRNNFLARVISIWYVTVLALVFSILFSPHNFINFSDFLGSMKYESDVAVGAYKAFYTRQFEMVDPIIFQINKIFPYVMGWPAFIFFIFGFLFLPFKPEFNLLRLAIIVGFLPNAFFYAKWTRFVAPILPLMLLIGVLFLVSVYRFFLRKISNIKYQRSKLHFKYQKFYIYTCHFAFCILIFALIIPGIAYLSVYQKPDVRFTASEWIYKNIPSKSYILSETANVVDVPIPSPKYRNDAVLEQFSNLKYISFNFYDLDVNPELQPQLPENLAKADYIFIPSRRIFANHYCPRDEILPIASRELNFKLMSIEDEDRCSYLRKAYPLLNNYYDKLFSGELGFNKVAEFNSFPKIQLFGKTLLEFTDEEAEETWTVFDHPVLRIYKKL</sequence>